<name>A0A9Q9ARC3_9PEZI</name>
<dbReference type="EMBL" id="CP099423">
    <property type="protein sequence ID" value="USW54004.1"/>
    <property type="molecule type" value="Genomic_DNA"/>
</dbReference>
<proteinExistence type="predicted"/>
<dbReference type="AlphaFoldDB" id="A0A9Q9ARC3"/>
<keyword evidence="4" id="KW-1185">Reference proteome</keyword>
<evidence type="ECO:0000313" key="3">
    <source>
        <dbReference type="EMBL" id="USW54004.1"/>
    </source>
</evidence>
<organism evidence="3 4">
    <name type="scientific">Septoria linicola</name>
    <dbReference type="NCBI Taxonomy" id="215465"/>
    <lineage>
        <taxon>Eukaryota</taxon>
        <taxon>Fungi</taxon>
        <taxon>Dikarya</taxon>
        <taxon>Ascomycota</taxon>
        <taxon>Pezizomycotina</taxon>
        <taxon>Dothideomycetes</taxon>
        <taxon>Dothideomycetidae</taxon>
        <taxon>Mycosphaerellales</taxon>
        <taxon>Mycosphaerellaceae</taxon>
        <taxon>Septoria</taxon>
    </lineage>
</organism>
<feature type="compositionally biased region" description="Basic and acidic residues" evidence="2">
    <location>
        <begin position="561"/>
        <end position="570"/>
    </location>
</feature>
<reference evidence="3" key="1">
    <citation type="submission" date="2022-06" db="EMBL/GenBank/DDBJ databases">
        <title>Complete genome sequences of two strains of the flax pathogen Septoria linicola.</title>
        <authorList>
            <person name="Lapalu N."/>
            <person name="Simon A."/>
            <person name="Demenou B."/>
            <person name="Paumier D."/>
            <person name="Guillot M.-P."/>
            <person name="Gout L."/>
            <person name="Valade R."/>
        </authorList>
    </citation>
    <scope>NUCLEOTIDE SEQUENCE</scope>
    <source>
        <strain evidence="3">SE15195</strain>
    </source>
</reference>
<feature type="compositionally biased region" description="Low complexity" evidence="2">
    <location>
        <begin position="602"/>
        <end position="627"/>
    </location>
</feature>
<sequence>MSKDLNRRIELVQERQRIVEDSSKQDHANDELRKKVDRLQRENDTLRSQLKASQGIHKSSKVLEEQTNRLETLLSSMQQFQLPDPNSLERRLSHATKKLTDAATTIKDDVEETTTKLQTATKDTTASLDTARSEMATCGQNLKNMMSEVTTGMEQDLDLRATQFKTGIEEALKHNDDHLQDTIQTVKDESDTITRKVGERLKAHTSALSTDIKASTDEAKTQLVSSCKTFDETLLNHTYDARIHLQSHAREFNAEILSSITLQDQSAESYSSRSNGIMLPSKPTVQDTLEACVSLFRSGIKDSLEGIQSSLSTEVSAWSDNMTTTMDTVKTTLDSRVADFKNDIETPISAVDEKVNTMVATVGEALGLHAKVFKESIATPVDAASLQLVSNASSFRKSTAKTSATSTKVNLKTAVLEPIKETETKLLALATTFNGKIGRRVDSTGQQLGSYTEDFKNGVEYPLNMARSSLVAHASDFENNTTEVARQVRINLDASEAKFSNSMMRLSQNIKGVIDEQMSTLSSDMDNVIENSGRRLDAQGRTFSNAIQASVDSTETTLTDNHIDQRDTRGAKAAADTVSAGRGRRAGERARSSQSKTKETTARTNTNNASSQPSPTSAPARSTRPRAGGANKGQLALDQSSEPPTKKRRLSSTAADEEDEVEVWKQECQDFMETTEVEFNEQLVQVTELLSESTQEQLLDQLVTNCKPKHWHGHNTKWKCLTRFKKNESQSDIAEDLGSCGICETKKWFHITLPPRTEEGVAPLLLPLRQDLRGGSRNGGRGLLATSSRVVSC</sequence>
<evidence type="ECO:0000313" key="4">
    <source>
        <dbReference type="Proteomes" id="UP001056384"/>
    </source>
</evidence>
<keyword evidence="1" id="KW-0175">Coiled coil</keyword>
<protein>
    <submittedName>
        <fullName evidence="3">Uncharacterized protein</fullName>
    </submittedName>
</protein>
<gene>
    <name evidence="3" type="ORF">Slin15195_G073230</name>
</gene>
<dbReference type="Proteomes" id="UP001056384">
    <property type="component" value="Chromosome 6"/>
</dbReference>
<accession>A0A9Q9ARC3</accession>
<evidence type="ECO:0000256" key="1">
    <source>
        <dbReference type="SAM" id="Coils"/>
    </source>
</evidence>
<dbReference type="SUPFAM" id="SSF58113">
    <property type="entry name" value="Apolipoprotein A-I"/>
    <property type="match status" value="1"/>
</dbReference>
<feature type="coiled-coil region" evidence="1">
    <location>
        <begin position="22"/>
        <end position="56"/>
    </location>
</feature>
<feature type="region of interest" description="Disordered" evidence="2">
    <location>
        <begin position="553"/>
        <end position="661"/>
    </location>
</feature>
<dbReference type="Gene3D" id="1.20.120.20">
    <property type="entry name" value="Apolipoprotein"/>
    <property type="match status" value="3"/>
</dbReference>
<feature type="compositionally biased region" description="Basic and acidic residues" evidence="2">
    <location>
        <begin position="585"/>
        <end position="601"/>
    </location>
</feature>
<evidence type="ECO:0000256" key="2">
    <source>
        <dbReference type="SAM" id="MobiDB-lite"/>
    </source>
</evidence>